<organism evidence="1">
    <name type="scientific">Streptococcus sanguinis</name>
    <dbReference type="NCBI Taxonomy" id="1305"/>
    <lineage>
        <taxon>Bacteria</taxon>
        <taxon>Bacillati</taxon>
        <taxon>Bacillota</taxon>
        <taxon>Bacilli</taxon>
        <taxon>Lactobacillales</taxon>
        <taxon>Streptococcaceae</taxon>
        <taxon>Streptococcus</taxon>
    </lineage>
</organism>
<proteinExistence type="predicted"/>
<dbReference type="Gene3D" id="2.60.40.4140">
    <property type="match status" value="1"/>
</dbReference>
<sequence length="117" mass="13188">MFAGYNNQPGRGTEWLQYSVTQVGNQLKVRIFGNVPIDTTIGDYTRYVVATDAAGNVNVTRKEMDDAAKVAEVNGQFKLIIRFRIKTENTVFVNNPNQLTEVEKNLVREAVRRAIPI</sequence>
<dbReference type="EMBL" id="JABBCN010000003">
    <property type="protein sequence ID" value="NMX24794.1"/>
    <property type="molecule type" value="Genomic_DNA"/>
</dbReference>
<protein>
    <submittedName>
        <fullName evidence="1">Uncharacterized protein</fullName>
    </submittedName>
</protein>
<dbReference type="AlphaFoldDB" id="A0A7Y0YRM9"/>
<accession>A0A7Y0YRM9</accession>
<evidence type="ECO:0000313" key="1">
    <source>
        <dbReference type="EMBL" id="NMX24794.1"/>
    </source>
</evidence>
<name>A0A7Y0YRM9_STRSA</name>
<comment type="caution">
    <text evidence="1">The sequence shown here is derived from an EMBL/GenBank/DDBJ whole genome shotgun (WGS) entry which is preliminary data.</text>
</comment>
<reference evidence="1" key="1">
    <citation type="submission" date="2020-04" db="EMBL/GenBank/DDBJ databases">
        <authorList>
            <person name="Chakraborty B."/>
            <person name="Walker A.R."/>
            <person name="Burne R.A."/>
        </authorList>
    </citation>
    <scope>NUCLEOTIDE SEQUENCE [LARGE SCALE GENOMIC DNA]</scope>
    <source>
        <strain evidence="1">BCA8</strain>
    </source>
</reference>
<gene>
    <name evidence="1" type="ORF">HGP05_08010</name>
</gene>